<name>A0A5B0S7L4_PUCGR</name>
<dbReference type="EMBL" id="VDEP01000070">
    <property type="protein sequence ID" value="KAA1133890.1"/>
    <property type="molecule type" value="Genomic_DNA"/>
</dbReference>
<dbReference type="Proteomes" id="UP000325313">
    <property type="component" value="Unassembled WGS sequence"/>
</dbReference>
<comment type="caution">
    <text evidence="1">The sequence shown here is derived from an EMBL/GenBank/DDBJ whole genome shotgun (WGS) entry which is preliminary data.</text>
</comment>
<sequence length="61" mass="6538">MIALRAAEGQSDFRLDTASFVFVRVGVYILDDTVRPVVLLALDQARADSSGNGGLARQVSE</sequence>
<evidence type="ECO:0000313" key="2">
    <source>
        <dbReference type="Proteomes" id="UP000325313"/>
    </source>
</evidence>
<organism evidence="1 2">
    <name type="scientific">Puccinia graminis f. sp. tritici</name>
    <dbReference type="NCBI Taxonomy" id="56615"/>
    <lineage>
        <taxon>Eukaryota</taxon>
        <taxon>Fungi</taxon>
        <taxon>Dikarya</taxon>
        <taxon>Basidiomycota</taxon>
        <taxon>Pucciniomycotina</taxon>
        <taxon>Pucciniomycetes</taxon>
        <taxon>Pucciniales</taxon>
        <taxon>Pucciniaceae</taxon>
        <taxon>Puccinia</taxon>
    </lineage>
</organism>
<gene>
    <name evidence="1" type="ORF">PGTUg99_030729</name>
</gene>
<evidence type="ECO:0000313" key="1">
    <source>
        <dbReference type="EMBL" id="KAA1133890.1"/>
    </source>
</evidence>
<protein>
    <submittedName>
        <fullName evidence="1">Uncharacterized protein</fullName>
    </submittedName>
</protein>
<reference evidence="1 2" key="1">
    <citation type="submission" date="2019-05" db="EMBL/GenBank/DDBJ databases">
        <title>Emergence of the Ug99 lineage of the wheat stem rust pathogen through somatic hybridization.</title>
        <authorList>
            <person name="Li F."/>
            <person name="Upadhyaya N.M."/>
            <person name="Sperschneider J."/>
            <person name="Matny O."/>
            <person name="Nguyen-Phuc H."/>
            <person name="Mago R."/>
            <person name="Raley C."/>
            <person name="Miller M.E."/>
            <person name="Silverstein K.A.T."/>
            <person name="Henningsen E."/>
            <person name="Hirsch C.D."/>
            <person name="Visser B."/>
            <person name="Pretorius Z.A."/>
            <person name="Steffenson B.J."/>
            <person name="Schwessinger B."/>
            <person name="Dodds P.N."/>
            <person name="Figueroa M."/>
        </authorList>
    </citation>
    <scope>NUCLEOTIDE SEQUENCE [LARGE SCALE GENOMIC DNA]</scope>
    <source>
        <strain evidence="1 2">Ug99</strain>
    </source>
</reference>
<accession>A0A5B0S7L4</accession>
<dbReference type="AlphaFoldDB" id="A0A5B0S7L4"/>
<proteinExistence type="predicted"/>